<dbReference type="NCBIfam" id="TIGR01179">
    <property type="entry name" value="galE"/>
    <property type="match status" value="1"/>
</dbReference>
<sequence length="349" mass="39267">MNNSDTIIVTGGAGYIGSHTIIELLEQTDYRVISLDNYFNSTEDTYRRIHEITGKGNRLTWFKINLCNKEELIHTFEKIDSIKGIIHFAACKSVPESVAEPLLYYHNNMESLVNILYLCREKQIRDFIFSSSCSVYGNITSLPVTEEAELPEAESPYAHTKQMGEGVVKSFTKYTPEFKSVLLRYFNPAGAHPSAKIGELPLGPPTSLVPIITRTAAGLIPKMYVHGDDYETRDGSCIRDYIHVSDIADAHIKALEYVRKDKNREACSLFNLGTGNGITVFEAIKSFEKVSGKKLNYEVGPRRSGDVMAIYANNDLAKRELGWQPKHGLDDMMLSAWKWQQHLSTITAK</sequence>
<dbReference type="AlphaFoldDB" id="A0A1V4AXQ0"/>
<dbReference type="InterPro" id="IPR036291">
    <property type="entry name" value="NAD(P)-bd_dom_sf"/>
</dbReference>
<dbReference type="InterPro" id="IPR016040">
    <property type="entry name" value="NAD(P)-bd_dom"/>
</dbReference>
<comment type="cofactor">
    <cofactor evidence="2 9">
        <name>NAD(+)</name>
        <dbReference type="ChEBI" id="CHEBI:57540"/>
    </cofactor>
</comment>
<dbReference type="EMBL" id="AYTS01000008">
    <property type="protein sequence ID" value="OOP57888.1"/>
    <property type="molecule type" value="Genomic_DNA"/>
</dbReference>
<comment type="caution">
    <text evidence="11">The sequence shown here is derived from an EMBL/GenBank/DDBJ whole genome shotgun (WGS) entry which is preliminary data.</text>
</comment>
<dbReference type="Proteomes" id="UP000189681">
    <property type="component" value="Unassembled WGS sequence"/>
</dbReference>
<keyword evidence="8 9" id="KW-0413">Isomerase</keyword>
<comment type="similarity">
    <text evidence="4 9">Belongs to the NAD(P)-dependent epimerase/dehydratase family.</text>
</comment>
<evidence type="ECO:0000256" key="6">
    <source>
        <dbReference type="ARBA" id="ARBA00018569"/>
    </source>
</evidence>
<feature type="domain" description="NAD(P)-binding" evidence="10">
    <location>
        <begin position="8"/>
        <end position="333"/>
    </location>
</feature>
<dbReference type="PRINTS" id="PR01713">
    <property type="entry name" value="NUCEPIMERASE"/>
</dbReference>
<accession>A0A1V4AXQ0</accession>
<dbReference type="EC" id="5.1.3.2" evidence="5 9"/>
<comment type="pathway">
    <text evidence="3 9">Carbohydrate metabolism; galactose metabolism.</text>
</comment>
<dbReference type="Gene3D" id="3.40.50.720">
    <property type="entry name" value="NAD(P)-binding Rossmann-like Domain"/>
    <property type="match status" value="1"/>
</dbReference>
<dbReference type="PANTHER" id="PTHR43725:SF47">
    <property type="entry name" value="UDP-GLUCOSE 4-EPIMERASE"/>
    <property type="match status" value="1"/>
</dbReference>
<dbReference type="STRING" id="1004156.AYP45_00775"/>
<evidence type="ECO:0000256" key="7">
    <source>
        <dbReference type="ARBA" id="ARBA00023027"/>
    </source>
</evidence>
<dbReference type="GO" id="GO:0003978">
    <property type="term" value="F:UDP-glucose 4-epimerase activity"/>
    <property type="evidence" value="ECO:0007669"/>
    <property type="project" value="UniProtKB-UniRule"/>
</dbReference>
<dbReference type="Gene3D" id="3.90.25.10">
    <property type="entry name" value="UDP-galactose 4-epimerase, domain 1"/>
    <property type="match status" value="1"/>
</dbReference>
<dbReference type="GO" id="GO:0006012">
    <property type="term" value="P:galactose metabolic process"/>
    <property type="evidence" value="ECO:0007669"/>
    <property type="project" value="UniProtKB-UniPathway"/>
</dbReference>
<dbReference type="InterPro" id="IPR005886">
    <property type="entry name" value="UDP_G4E"/>
</dbReference>
<organism evidence="11 12">
    <name type="scientific">Candidatus Brocadia carolinensis</name>
    <dbReference type="NCBI Taxonomy" id="1004156"/>
    <lineage>
        <taxon>Bacteria</taxon>
        <taxon>Pseudomonadati</taxon>
        <taxon>Planctomycetota</taxon>
        <taxon>Candidatus Brocadiia</taxon>
        <taxon>Candidatus Brocadiales</taxon>
        <taxon>Candidatus Brocadiaceae</taxon>
        <taxon>Candidatus Brocadia</taxon>
    </lineage>
</organism>
<evidence type="ECO:0000256" key="2">
    <source>
        <dbReference type="ARBA" id="ARBA00001911"/>
    </source>
</evidence>
<dbReference type="CDD" id="cd05247">
    <property type="entry name" value="UDP_G4E_1_SDR_e"/>
    <property type="match status" value="1"/>
</dbReference>
<evidence type="ECO:0000256" key="1">
    <source>
        <dbReference type="ARBA" id="ARBA00000083"/>
    </source>
</evidence>
<evidence type="ECO:0000256" key="4">
    <source>
        <dbReference type="ARBA" id="ARBA00007637"/>
    </source>
</evidence>
<protein>
    <recommendedName>
        <fullName evidence="6 9">UDP-glucose 4-epimerase</fullName>
        <ecNumber evidence="5 9">5.1.3.2</ecNumber>
    </recommendedName>
</protein>
<dbReference type="GO" id="GO:0005829">
    <property type="term" value="C:cytosol"/>
    <property type="evidence" value="ECO:0007669"/>
    <property type="project" value="TreeGrafter"/>
</dbReference>
<reference evidence="11 12" key="1">
    <citation type="journal article" date="2017" name="Water Res.">
        <title>Discovery and metagenomic analysis of an anammox bacterial enrichment related to Candidatus "Brocadia caroliniensis" in a full-scale glycerol-fed nitritation-denitritation separate centrate treatment process.</title>
        <authorList>
            <person name="Park H."/>
            <person name="Brotto A.C."/>
            <person name="van Loosdrecht M.C."/>
            <person name="Chandran K."/>
        </authorList>
    </citation>
    <scope>NUCLEOTIDE SEQUENCE [LARGE SCALE GENOMIC DNA]</scope>
    <source>
        <strain evidence="11">26THWARD</strain>
    </source>
</reference>
<evidence type="ECO:0000256" key="9">
    <source>
        <dbReference type="RuleBase" id="RU366046"/>
    </source>
</evidence>
<evidence type="ECO:0000313" key="11">
    <source>
        <dbReference type="EMBL" id="OOP57888.1"/>
    </source>
</evidence>
<dbReference type="PANTHER" id="PTHR43725">
    <property type="entry name" value="UDP-GLUCOSE 4-EPIMERASE"/>
    <property type="match status" value="1"/>
</dbReference>
<name>A0A1V4AXQ0_9BACT</name>
<evidence type="ECO:0000256" key="5">
    <source>
        <dbReference type="ARBA" id="ARBA00013189"/>
    </source>
</evidence>
<dbReference type="UniPathway" id="UPA00214"/>
<dbReference type="Pfam" id="PF16363">
    <property type="entry name" value="GDP_Man_Dehyd"/>
    <property type="match status" value="1"/>
</dbReference>
<gene>
    <name evidence="11" type="ORF">AYP45_00775</name>
</gene>
<evidence type="ECO:0000313" key="12">
    <source>
        <dbReference type="Proteomes" id="UP000189681"/>
    </source>
</evidence>
<comment type="subunit">
    <text evidence="9">Homodimer.</text>
</comment>
<dbReference type="SUPFAM" id="SSF51735">
    <property type="entry name" value="NAD(P)-binding Rossmann-fold domains"/>
    <property type="match status" value="1"/>
</dbReference>
<evidence type="ECO:0000256" key="3">
    <source>
        <dbReference type="ARBA" id="ARBA00004947"/>
    </source>
</evidence>
<keyword evidence="7 9" id="KW-0520">NAD</keyword>
<keyword evidence="9" id="KW-0119">Carbohydrate metabolism</keyword>
<comment type="catalytic activity">
    <reaction evidence="1 9">
        <text>UDP-alpha-D-glucose = UDP-alpha-D-galactose</text>
        <dbReference type="Rhea" id="RHEA:22168"/>
        <dbReference type="ChEBI" id="CHEBI:58885"/>
        <dbReference type="ChEBI" id="CHEBI:66914"/>
        <dbReference type="EC" id="5.1.3.2"/>
    </reaction>
</comment>
<evidence type="ECO:0000259" key="10">
    <source>
        <dbReference type="Pfam" id="PF16363"/>
    </source>
</evidence>
<proteinExistence type="inferred from homology"/>
<evidence type="ECO:0000256" key="8">
    <source>
        <dbReference type="ARBA" id="ARBA00023235"/>
    </source>
</evidence>